<dbReference type="PANTHER" id="PTHR33711">
    <property type="entry name" value="DIOXYGENASE, PUTATIVE (AFU_ORTHOLOGUE AFUA_2G02910)-RELATED"/>
    <property type="match status" value="1"/>
</dbReference>
<name>A0AAV9U4A5_9PEZI</name>
<dbReference type="InterPro" id="IPR039390">
    <property type="entry name" value="1_2-HQD/HQD"/>
</dbReference>
<dbReference type="GO" id="GO:0008199">
    <property type="term" value="F:ferric iron binding"/>
    <property type="evidence" value="ECO:0007669"/>
    <property type="project" value="InterPro"/>
</dbReference>
<evidence type="ECO:0000256" key="2">
    <source>
        <dbReference type="ARBA" id="ARBA00007825"/>
    </source>
</evidence>
<evidence type="ECO:0000256" key="4">
    <source>
        <dbReference type="ARBA" id="ARBA00022964"/>
    </source>
</evidence>
<dbReference type="EMBL" id="JAVHNS010000016">
    <property type="protein sequence ID" value="KAK6333786.1"/>
    <property type="molecule type" value="Genomic_DNA"/>
</dbReference>
<accession>A0AAV9U4A5</accession>
<comment type="cofactor">
    <cofactor evidence="1">
        <name>Fe(3+)</name>
        <dbReference type="ChEBI" id="CHEBI:29034"/>
    </cofactor>
</comment>
<dbReference type="InterPro" id="IPR050770">
    <property type="entry name" value="Intradiol_RC_Dioxygenase"/>
</dbReference>
<dbReference type="GO" id="GO:0009712">
    <property type="term" value="P:catechol-containing compound metabolic process"/>
    <property type="evidence" value="ECO:0007669"/>
    <property type="project" value="InterPro"/>
</dbReference>
<feature type="domain" description="Catechol dioxygenase N-terminal" evidence="8">
    <location>
        <begin position="32"/>
        <end position="106"/>
    </location>
</feature>
<dbReference type="GO" id="GO:0018576">
    <property type="term" value="F:catechol 1,2-dioxygenase activity"/>
    <property type="evidence" value="ECO:0007669"/>
    <property type="project" value="InterPro"/>
</dbReference>
<organism evidence="9 10">
    <name type="scientific">Orbilia blumenaviensis</name>
    <dbReference type="NCBI Taxonomy" id="1796055"/>
    <lineage>
        <taxon>Eukaryota</taxon>
        <taxon>Fungi</taxon>
        <taxon>Dikarya</taxon>
        <taxon>Ascomycota</taxon>
        <taxon>Pezizomycotina</taxon>
        <taxon>Orbiliomycetes</taxon>
        <taxon>Orbiliales</taxon>
        <taxon>Orbiliaceae</taxon>
        <taxon>Orbilia</taxon>
    </lineage>
</organism>
<comment type="caution">
    <text evidence="9">The sequence shown here is derived from an EMBL/GenBank/DDBJ whole genome shotgun (WGS) entry which is preliminary data.</text>
</comment>
<dbReference type="InterPro" id="IPR015889">
    <property type="entry name" value="Intradiol_dOase_core"/>
</dbReference>
<feature type="domain" description="Intradiol ring-cleavage dioxygenases" evidence="7">
    <location>
        <begin position="133"/>
        <end position="292"/>
    </location>
</feature>
<proteinExistence type="inferred from homology"/>
<protein>
    <recommendedName>
        <fullName evidence="11">Hydroxyquinol 1,2-dioxygenase</fullName>
    </recommendedName>
</protein>
<evidence type="ECO:0000313" key="10">
    <source>
        <dbReference type="Proteomes" id="UP001373714"/>
    </source>
</evidence>
<dbReference type="InterPro" id="IPR007535">
    <property type="entry name" value="Catechol_dOase_N"/>
</dbReference>
<dbReference type="SUPFAM" id="SSF49482">
    <property type="entry name" value="Aromatic compound dioxygenase"/>
    <property type="match status" value="1"/>
</dbReference>
<evidence type="ECO:0000313" key="9">
    <source>
        <dbReference type="EMBL" id="KAK6333786.1"/>
    </source>
</evidence>
<keyword evidence="10" id="KW-1185">Reference proteome</keyword>
<dbReference type="Pfam" id="PF00775">
    <property type="entry name" value="Dioxygenase_C"/>
    <property type="match status" value="1"/>
</dbReference>
<dbReference type="Pfam" id="PF04444">
    <property type="entry name" value="Dioxygenase_N"/>
    <property type="match status" value="1"/>
</dbReference>
<evidence type="ECO:0000256" key="1">
    <source>
        <dbReference type="ARBA" id="ARBA00001965"/>
    </source>
</evidence>
<dbReference type="PANTHER" id="PTHR33711:SF7">
    <property type="entry name" value="INTRADIOL RING-CLEAVAGE DIOXYGENASES DOMAIN-CONTAINING PROTEIN-RELATED"/>
    <property type="match status" value="1"/>
</dbReference>
<keyword evidence="3" id="KW-0479">Metal-binding</keyword>
<keyword evidence="4" id="KW-0223">Dioxygenase</keyword>
<reference evidence="9 10" key="1">
    <citation type="submission" date="2019-10" db="EMBL/GenBank/DDBJ databases">
        <authorList>
            <person name="Palmer J.M."/>
        </authorList>
    </citation>
    <scope>NUCLEOTIDE SEQUENCE [LARGE SCALE GENOMIC DNA]</scope>
    <source>
        <strain evidence="9 10">TWF730</strain>
    </source>
</reference>
<sequence length="328" mass="36301">MDPSKITIPPMMDLTDENITANVNIINSQSPDKRLQYLLTTLVAHLHDFARETRLTTEEWMAAIQFLTSVGQKCDDIRQEFILLSDTLGLSVLVDGMNHPKPPGATEGTVLGPFHTHDAEHFEIGESICSPGKGEPMLVLCTVKDTAGNPLEGVIVDVWETDDTGHYDTQYPGRTTPDCRGVLTSSNDGFWFKCVKPVPYPIPSDGPVGKMLSALHRHCYRPAHLHFKFKKDGYDELITALYPRGDPYETSDAVFGVKSSLVVDIETVSDPTMAQKYGMSIGDHLLKWDFVLTTDKESEELKNKLAKQALEKLGSTARLENGVPVAEN</sequence>
<evidence type="ECO:0000256" key="6">
    <source>
        <dbReference type="ARBA" id="ARBA00023004"/>
    </source>
</evidence>
<evidence type="ECO:0000256" key="5">
    <source>
        <dbReference type="ARBA" id="ARBA00023002"/>
    </source>
</evidence>
<evidence type="ECO:0000256" key="3">
    <source>
        <dbReference type="ARBA" id="ARBA00022723"/>
    </source>
</evidence>
<keyword evidence="5" id="KW-0560">Oxidoreductase</keyword>
<dbReference type="Gene3D" id="2.60.130.10">
    <property type="entry name" value="Aromatic compound dioxygenase"/>
    <property type="match status" value="1"/>
</dbReference>
<dbReference type="AlphaFoldDB" id="A0AAV9U4A5"/>
<dbReference type="InterPro" id="IPR000627">
    <property type="entry name" value="Intradiol_dOase_C"/>
</dbReference>
<evidence type="ECO:0008006" key="11">
    <source>
        <dbReference type="Google" id="ProtNLM"/>
    </source>
</evidence>
<comment type="similarity">
    <text evidence="2">Belongs to the intradiol ring-cleavage dioxygenase family.</text>
</comment>
<gene>
    <name evidence="9" type="ORF">TWF730_003969</name>
</gene>
<evidence type="ECO:0000259" key="8">
    <source>
        <dbReference type="Pfam" id="PF04444"/>
    </source>
</evidence>
<dbReference type="CDD" id="cd03461">
    <property type="entry name" value="1_2-HQD"/>
    <property type="match status" value="1"/>
</dbReference>
<evidence type="ECO:0000259" key="7">
    <source>
        <dbReference type="Pfam" id="PF00775"/>
    </source>
</evidence>
<dbReference type="Proteomes" id="UP001373714">
    <property type="component" value="Unassembled WGS sequence"/>
</dbReference>
<keyword evidence="6" id="KW-0408">Iron</keyword>